<dbReference type="Pfam" id="PF22486">
    <property type="entry name" value="MATH_2"/>
    <property type="match status" value="1"/>
</dbReference>
<dbReference type="InterPro" id="IPR011333">
    <property type="entry name" value="SKP1/BTB/POZ_sf"/>
</dbReference>
<dbReference type="SMART" id="SM00225">
    <property type="entry name" value="BTB"/>
    <property type="match status" value="1"/>
</dbReference>
<comment type="similarity">
    <text evidence="2">Belongs to the Tdpoz family.</text>
</comment>
<dbReference type="Pfam" id="PF24570">
    <property type="entry name" value="BACK_BPM_SPOP"/>
    <property type="match status" value="1"/>
</dbReference>
<gene>
    <name evidence="5" type="ORF">EJB05_01133</name>
</gene>
<keyword evidence="6" id="KW-1185">Reference proteome</keyword>
<name>A0A5J9WPB9_9POAL</name>
<dbReference type="Gramene" id="TVU49796">
    <property type="protein sequence ID" value="TVU49796"/>
    <property type="gene ID" value="EJB05_01133"/>
</dbReference>
<dbReference type="PROSITE" id="PS50097">
    <property type="entry name" value="BTB"/>
    <property type="match status" value="1"/>
</dbReference>
<evidence type="ECO:0000256" key="1">
    <source>
        <dbReference type="ARBA" id="ARBA00004906"/>
    </source>
</evidence>
<comment type="caution">
    <text evidence="5">The sequence shown here is derived from an EMBL/GenBank/DDBJ whole genome shotgun (WGS) entry which is preliminary data.</text>
</comment>
<dbReference type="SUPFAM" id="SSF49599">
    <property type="entry name" value="TRAF domain-like"/>
    <property type="match status" value="1"/>
</dbReference>
<dbReference type="SUPFAM" id="SSF54695">
    <property type="entry name" value="POZ domain"/>
    <property type="match status" value="1"/>
</dbReference>
<proteinExistence type="inferred from homology"/>
<dbReference type="InterPro" id="IPR008974">
    <property type="entry name" value="TRAF-like"/>
</dbReference>
<dbReference type="Proteomes" id="UP000324897">
    <property type="component" value="Chromosome 6"/>
</dbReference>
<dbReference type="Gene3D" id="3.30.710.10">
    <property type="entry name" value="Potassium Channel Kv1.1, Chain A"/>
    <property type="match status" value="1"/>
</dbReference>
<reference evidence="5 6" key="1">
    <citation type="journal article" date="2019" name="Sci. Rep.">
        <title>A high-quality genome of Eragrostis curvula grass provides insights into Poaceae evolution and supports new strategies to enhance forage quality.</title>
        <authorList>
            <person name="Carballo J."/>
            <person name="Santos B.A.C.M."/>
            <person name="Zappacosta D."/>
            <person name="Garbus I."/>
            <person name="Selva J.P."/>
            <person name="Gallo C.A."/>
            <person name="Diaz A."/>
            <person name="Albertini E."/>
            <person name="Caccamo M."/>
            <person name="Echenique V."/>
        </authorList>
    </citation>
    <scope>NUCLEOTIDE SEQUENCE [LARGE SCALE GENOMIC DNA]</scope>
    <source>
        <strain evidence="6">cv. Victoria</strain>
        <tissue evidence="5">Leaf</tissue>
    </source>
</reference>
<organism evidence="5 6">
    <name type="scientific">Eragrostis curvula</name>
    <name type="common">weeping love grass</name>
    <dbReference type="NCBI Taxonomy" id="38414"/>
    <lineage>
        <taxon>Eukaryota</taxon>
        <taxon>Viridiplantae</taxon>
        <taxon>Streptophyta</taxon>
        <taxon>Embryophyta</taxon>
        <taxon>Tracheophyta</taxon>
        <taxon>Spermatophyta</taxon>
        <taxon>Magnoliopsida</taxon>
        <taxon>Liliopsida</taxon>
        <taxon>Poales</taxon>
        <taxon>Poaceae</taxon>
        <taxon>PACMAD clade</taxon>
        <taxon>Chloridoideae</taxon>
        <taxon>Eragrostideae</taxon>
        <taxon>Eragrostidinae</taxon>
        <taxon>Eragrostis</taxon>
    </lineage>
</organism>
<dbReference type="InterPro" id="IPR056423">
    <property type="entry name" value="BACK_BPM_SPOP"/>
</dbReference>
<dbReference type="GO" id="GO:0016567">
    <property type="term" value="P:protein ubiquitination"/>
    <property type="evidence" value="ECO:0007669"/>
    <property type="project" value="InterPro"/>
</dbReference>
<evidence type="ECO:0000256" key="2">
    <source>
        <dbReference type="ARBA" id="ARBA00010846"/>
    </source>
</evidence>
<protein>
    <recommendedName>
        <fullName evidence="7">BTB domain-containing protein</fullName>
    </recommendedName>
</protein>
<dbReference type="CDD" id="cd00121">
    <property type="entry name" value="MATH"/>
    <property type="match status" value="1"/>
</dbReference>
<dbReference type="EMBL" id="RWGY01000002">
    <property type="protein sequence ID" value="TVU49796.1"/>
    <property type="molecule type" value="Genomic_DNA"/>
</dbReference>
<dbReference type="InterPro" id="IPR002083">
    <property type="entry name" value="MATH/TRAF_dom"/>
</dbReference>
<comment type="pathway">
    <text evidence="1">Protein modification; protein ubiquitination.</text>
</comment>
<dbReference type="InterPro" id="IPR045005">
    <property type="entry name" value="BPM1-6"/>
</dbReference>
<dbReference type="PROSITE" id="PS50144">
    <property type="entry name" value="MATH"/>
    <property type="match status" value="1"/>
</dbReference>
<dbReference type="Pfam" id="PF00651">
    <property type="entry name" value="BTB"/>
    <property type="match status" value="1"/>
</dbReference>
<evidence type="ECO:0000313" key="6">
    <source>
        <dbReference type="Proteomes" id="UP000324897"/>
    </source>
</evidence>
<dbReference type="PANTHER" id="PTHR26379">
    <property type="entry name" value="BTB/POZ AND MATH DOMAIN-CONTAINING PROTEIN 1"/>
    <property type="match status" value="1"/>
</dbReference>
<dbReference type="PANTHER" id="PTHR26379:SF355">
    <property type="entry name" value="BTB DOMAIN-CONTAINING PROTEIN"/>
    <property type="match status" value="1"/>
</dbReference>
<accession>A0A5J9WPB9</accession>
<feature type="domain" description="BTB" evidence="3">
    <location>
        <begin position="234"/>
        <end position="309"/>
    </location>
</feature>
<dbReference type="OrthoDB" id="670190at2759"/>
<dbReference type="Gene3D" id="1.25.40.420">
    <property type="match status" value="1"/>
</dbReference>
<feature type="domain" description="MATH" evidence="4">
    <location>
        <begin position="57"/>
        <end position="191"/>
    </location>
</feature>
<sequence>MAMSVALFTPLPQVHIIATTTFLLSIAGRHRRHLSTTSPPASSASASASSIVWREVTGQHKLTIDGYAPCKTKPWDWHVTSRPFEAAGYTWRITYFPNGNSWVDDDYVSLYLDYDDGGRRRPTDLLAFRFSVLDRAGEPVPELSRGKEMCIFCGETARRKGFHDFARWEDLQASGCLLAGGGDRFAVQCDITVVREWTEDNGDGGGATEAARVVVPPPDLHEHLNNLLWQKQGTDVTIHVVAGGGDSTATYDAHAWLLAARSPVFEAELLAAAREKPSGRRRIEVRGVDPGVFKAMLHFMYTDALPEPEPETTAAVALAQGLLAAAHRYKLERLKLMCEAALLRRVDVGTVASSLAVAEMHGCRALKAACEEFIARPGNLKAVMETEGFQKIKADCPAVLIEFALKLLA</sequence>
<dbReference type="AlphaFoldDB" id="A0A5J9WPB9"/>
<evidence type="ECO:0000259" key="3">
    <source>
        <dbReference type="PROSITE" id="PS50097"/>
    </source>
</evidence>
<evidence type="ECO:0000259" key="4">
    <source>
        <dbReference type="PROSITE" id="PS50144"/>
    </source>
</evidence>
<dbReference type="Gene3D" id="2.60.210.10">
    <property type="entry name" value="Apoptosis, Tumor Necrosis Factor Receptor Associated Protein 2, Chain A"/>
    <property type="match status" value="1"/>
</dbReference>
<evidence type="ECO:0008006" key="7">
    <source>
        <dbReference type="Google" id="ProtNLM"/>
    </source>
</evidence>
<evidence type="ECO:0000313" key="5">
    <source>
        <dbReference type="EMBL" id="TVU49796.1"/>
    </source>
</evidence>
<dbReference type="InterPro" id="IPR000210">
    <property type="entry name" value="BTB/POZ_dom"/>
</dbReference>
<feature type="non-terminal residue" evidence="5">
    <location>
        <position position="1"/>
    </location>
</feature>